<dbReference type="Proteomes" id="UP000724874">
    <property type="component" value="Unassembled WGS sequence"/>
</dbReference>
<evidence type="ECO:0000313" key="2">
    <source>
        <dbReference type="Proteomes" id="UP000724874"/>
    </source>
</evidence>
<reference evidence="1" key="1">
    <citation type="submission" date="2020-11" db="EMBL/GenBank/DDBJ databases">
        <authorList>
            <consortium name="DOE Joint Genome Institute"/>
            <person name="Ahrendt S."/>
            <person name="Riley R."/>
            <person name="Andreopoulos W."/>
            <person name="LaButti K."/>
            <person name="Pangilinan J."/>
            <person name="Ruiz-duenas F.J."/>
            <person name="Barrasa J.M."/>
            <person name="Sanchez-Garcia M."/>
            <person name="Camarero S."/>
            <person name="Miyauchi S."/>
            <person name="Serrano A."/>
            <person name="Linde D."/>
            <person name="Babiker R."/>
            <person name="Drula E."/>
            <person name="Ayuso-Fernandez I."/>
            <person name="Pacheco R."/>
            <person name="Padilla G."/>
            <person name="Ferreira P."/>
            <person name="Barriuso J."/>
            <person name="Kellner H."/>
            <person name="Castanera R."/>
            <person name="Alfaro M."/>
            <person name="Ramirez L."/>
            <person name="Pisabarro A.G."/>
            <person name="Kuo A."/>
            <person name="Tritt A."/>
            <person name="Lipzen A."/>
            <person name="He G."/>
            <person name="Yan M."/>
            <person name="Ng V."/>
            <person name="Cullen D."/>
            <person name="Martin F."/>
            <person name="Rosso M.-N."/>
            <person name="Henrissat B."/>
            <person name="Hibbett D."/>
            <person name="Martinez A.T."/>
            <person name="Grigoriev I.V."/>
        </authorList>
    </citation>
    <scope>NUCLEOTIDE SEQUENCE</scope>
    <source>
        <strain evidence="1">AH 44721</strain>
    </source>
</reference>
<dbReference type="EMBL" id="JADNYJ010000003">
    <property type="protein sequence ID" value="KAF8912255.1"/>
    <property type="molecule type" value="Genomic_DNA"/>
</dbReference>
<protein>
    <submittedName>
        <fullName evidence="1">Uncharacterized protein</fullName>
    </submittedName>
</protein>
<comment type="caution">
    <text evidence="1">The sequence shown here is derived from an EMBL/GenBank/DDBJ whole genome shotgun (WGS) entry which is preliminary data.</text>
</comment>
<evidence type="ECO:0000313" key="1">
    <source>
        <dbReference type="EMBL" id="KAF8912255.1"/>
    </source>
</evidence>
<keyword evidence="2" id="KW-1185">Reference proteome</keyword>
<sequence>MQSLLSYGTCAANIALHRPSYPLALHVASFGTSPYPSYSEDHFQKWRLGLRLNERWLSDHPGILKHLSERLEGLATNSGLALSVRELSFDAFPDPSCKFPDKVVLDAGDIVKGFLLDYRALLLDFVKYLPRFNLVETISLSDLKINHEI</sequence>
<name>A0A9P5NXZ6_GYMJU</name>
<gene>
    <name evidence="1" type="ORF">CPB84DRAFT_767039</name>
</gene>
<proteinExistence type="predicted"/>
<accession>A0A9P5NXZ6</accession>
<dbReference type="AlphaFoldDB" id="A0A9P5NXZ6"/>
<organism evidence="1 2">
    <name type="scientific">Gymnopilus junonius</name>
    <name type="common">Spectacular rustgill mushroom</name>
    <name type="synonym">Gymnopilus spectabilis subsp. junonius</name>
    <dbReference type="NCBI Taxonomy" id="109634"/>
    <lineage>
        <taxon>Eukaryota</taxon>
        <taxon>Fungi</taxon>
        <taxon>Dikarya</taxon>
        <taxon>Basidiomycota</taxon>
        <taxon>Agaricomycotina</taxon>
        <taxon>Agaricomycetes</taxon>
        <taxon>Agaricomycetidae</taxon>
        <taxon>Agaricales</taxon>
        <taxon>Agaricineae</taxon>
        <taxon>Hymenogastraceae</taxon>
        <taxon>Gymnopilus</taxon>
    </lineage>
</organism>